<organism evidence="13 14">
    <name type="scientific">Sumerlaea chitinivorans</name>
    <dbReference type="NCBI Taxonomy" id="2250252"/>
    <lineage>
        <taxon>Bacteria</taxon>
        <taxon>Candidatus Sumerlaeota</taxon>
        <taxon>Candidatus Sumerlaeia</taxon>
        <taxon>Candidatus Sumerlaeales</taxon>
        <taxon>Candidatus Sumerlaeaceae</taxon>
        <taxon>Candidatus Sumerlaea</taxon>
    </lineage>
</organism>
<dbReference type="InterPro" id="IPR001241">
    <property type="entry name" value="Topo_IIA"/>
</dbReference>
<dbReference type="Pfam" id="PF02518">
    <property type="entry name" value="HATPase_c"/>
    <property type="match status" value="1"/>
</dbReference>
<keyword evidence="6 10" id="KW-0460">Magnesium</keyword>
<feature type="binding site" evidence="10">
    <location>
        <position position="450"/>
    </location>
    <ligand>
        <name>Mg(2+)</name>
        <dbReference type="ChEBI" id="CHEBI:18420"/>
        <label>1</label>
        <note>catalytic</note>
    </ligand>
</feature>
<feature type="region of interest" description="Disordered" evidence="11">
    <location>
        <begin position="675"/>
        <end position="694"/>
    </location>
</feature>
<dbReference type="InterPro" id="IPR006171">
    <property type="entry name" value="TOPRIM_dom"/>
</dbReference>
<dbReference type="CDD" id="cd00822">
    <property type="entry name" value="TopoII_Trans_DNA_gyrase"/>
    <property type="match status" value="1"/>
</dbReference>
<feature type="binding site" evidence="10">
    <location>
        <position position="525"/>
    </location>
    <ligand>
        <name>Mg(2+)</name>
        <dbReference type="ChEBI" id="CHEBI:18420"/>
        <label>2</label>
    </ligand>
</feature>
<gene>
    <name evidence="10" type="primary">gyrB</name>
    <name evidence="13" type="ORF">BRCON_1553</name>
</gene>
<dbReference type="FunFam" id="3.40.50.670:FF:000001">
    <property type="entry name" value="DNA topoisomerase 2"/>
    <property type="match status" value="1"/>
</dbReference>
<dbReference type="NCBIfam" id="NF011501">
    <property type="entry name" value="PRK14939.1"/>
    <property type="match status" value="1"/>
</dbReference>
<keyword evidence="5 10" id="KW-0067">ATP-binding</keyword>
<keyword evidence="4 10" id="KW-0547">Nucleotide-binding</keyword>
<dbReference type="PRINTS" id="PR01159">
    <property type="entry name" value="DNAGYRASEB"/>
</dbReference>
<dbReference type="InterPro" id="IPR002288">
    <property type="entry name" value="DNA_gyrase_B_C"/>
</dbReference>
<comment type="similarity">
    <text evidence="2 10">Belongs to the type II topoisomerase GyrB family.</text>
</comment>
<dbReference type="InterPro" id="IPR013759">
    <property type="entry name" value="Topo_IIA_B_C"/>
</dbReference>
<feature type="site" description="Interaction with DNA" evidence="10">
    <location>
        <position position="478"/>
    </location>
</feature>
<dbReference type="InterPro" id="IPR034160">
    <property type="entry name" value="TOPRIM_GyrB"/>
</dbReference>
<dbReference type="PANTHER" id="PTHR45866">
    <property type="entry name" value="DNA GYRASE/TOPOISOMERASE SUBUNIT B"/>
    <property type="match status" value="1"/>
</dbReference>
<dbReference type="InterPro" id="IPR003594">
    <property type="entry name" value="HATPase_dom"/>
</dbReference>
<feature type="binding site" evidence="10">
    <location>
        <position position="523"/>
    </location>
    <ligand>
        <name>Mg(2+)</name>
        <dbReference type="ChEBI" id="CHEBI:18420"/>
        <label>2</label>
    </ligand>
</feature>
<feature type="binding site" evidence="10">
    <location>
        <position position="523"/>
    </location>
    <ligand>
        <name>Mg(2+)</name>
        <dbReference type="ChEBI" id="CHEBI:18420"/>
        <label>1</label>
        <note>catalytic</note>
    </ligand>
</feature>
<sequence>MSKAVRESSQTYDASSIRILEGLEAVRKRPAMYIGSTGPQGLHHLVYEVVDNSIDEALAGYCKNIEVVIHIDNSVTVTDDGRGIPVEPHPERKNQSTLEVVMTVLHAGGKFEKEAYKFSGGLHGVGVSVVNALSEWLEVTVRRDGAIYRMRFERGVTKTPLEKVGPAKKTGTSVRFKPDAMIFETIEFNYDTLANRLRELAFLNKGITITLRDERGEGRSHQFRYEGGIVEFVKQLNTGKNVINPKPIYFHKTRQVTKPTLDGGEILEDVDVEVCMQYTDLFTENFYSFVNNIHTTEGGTHVMGFRKALTRTLNEYARKNDLLKKLTNGKDKQGEGLTGDDVREGLTCVLSLKISDPQFESQTKIKLGNTEVAGIVEQIVNEALSEYLEENPSIARKIIERCVLAAMARVASRKAKEIVRKGALEGGTLPGKLADCSEKDPERAELYIVEGDSAGGSAKQGRDRHFQAILPIRGKLINVERASVDKMLSNAEIRTIVSALGTGIRDSFDITKLRYGKCIIMTDADVDGAHIRTLLLVFFYRYLPELIVQGRVYIAQPPLYKIKKGKVEQYLQRDEDKDRFLLVNGSEEATLFLRGNGKNGASDPIRRSELLQVLETIMALEQLDRTLQRKGLSLREYISRRASDPQKRWPLGLFVDGEVHKFAFTEEEFSRLADEVEPQALPEPPKKEKPKGAQAIQEELALDASAEVEQDDDEPVQRRYECTDLHAEAEQIAELARRLQRANIDIGLYDLAPGDQYKLTNDQAPFRIEADKQTYYAHSLRNVLEIVKEIGKKGVVIQRYKGLGEMNPQQLWETTMDPARRTLIKVNLEMVGDYEAEEVISTLMGDDVEKRRRFIQRHAPEVRNLDI</sequence>
<dbReference type="InterPro" id="IPR036890">
    <property type="entry name" value="HATPase_C_sf"/>
</dbReference>
<reference evidence="13 14" key="1">
    <citation type="submission" date="2018-05" db="EMBL/GenBank/DDBJ databases">
        <title>A metagenomic window into the 2 km-deep terrestrial subsurface aquifer revealed taxonomically and functionally diverse microbial community comprising novel uncultured bacterial lineages.</title>
        <authorList>
            <person name="Kadnikov V.V."/>
            <person name="Mardanov A.V."/>
            <person name="Beletsky A.V."/>
            <person name="Banks D."/>
            <person name="Pimenov N.V."/>
            <person name="Frank Y.A."/>
            <person name="Karnachuk O.V."/>
            <person name="Ravin N.V."/>
        </authorList>
    </citation>
    <scope>NUCLEOTIDE SEQUENCE [LARGE SCALE GENOMIC DNA]</scope>
    <source>
        <strain evidence="13">BY</strain>
    </source>
</reference>
<feature type="domain" description="Toprim" evidence="12">
    <location>
        <begin position="444"/>
        <end position="558"/>
    </location>
</feature>
<dbReference type="GO" id="GO:0005524">
    <property type="term" value="F:ATP binding"/>
    <property type="evidence" value="ECO:0007669"/>
    <property type="project" value="UniProtKB-UniRule"/>
</dbReference>
<dbReference type="Gene3D" id="3.30.565.10">
    <property type="entry name" value="Histidine kinase-like ATPase, C-terminal domain"/>
    <property type="match status" value="1"/>
</dbReference>
<keyword evidence="9 10" id="KW-0413">Isomerase</keyword>
<dbReference type="EC" id="5.6.2.2" evidence="10"/>
<dbReference type="AlphaFoldDB" id="A0A2Z4Y5A1"/>
<keyword evidence="7 10" id="KW-0799">Topoisomerase</keyword>
<dbReference type="HAMAP" id="MF_01898">
    <property type="entry name" value="GyrB"/>
    <property type="match status" value="1"/>
</dbReference>
<dbReference type="Pfam" id="PF01751">
    <property type="entry name" value="Toprim"/>
    <property type="match status" value="1"/>
</dbReference>
<dbReference type="FunFam" id="3.30.230.10:FF:000005">
    <property type="entry name" value="DNA gyrase subunit B"/>
    <property type="match status" value="1"/>
</dbReference>
<evidence type="ECO:0000256" key="2">
    <source>
        <dbReference type="ARBA" id="ARBA00010708"/>
    </source>
</evidence>
<dbReference type="GO" id="GO:0006261">
    <property type="term" value="P:DNA-templated DNA replication"/>
    <property type="evidence" value="ECO:0007669"/>
    <property type="project" value="UniProtKB-UniRule"/>
</dbReference>
<dbReference type="Gene3D" id="3.40.50.670">
    <property type="match status" value="2"/>
</dbReference>
<dbReference type="SMART" id="SM00433">
    <property type="entry name" value="TOP2c"/>
    <property type="match status" value="1"/>
</dbReference>
<dbReference type="NCBIfam" id="NF004189">
    <property type="entry name" value="PRK05644.1"/>
    <property type="match status" value="1"/>
</dbReference>
<evidence type="ECO:0000256" key="4">
    <source>
        <dbReference type="ARBA" id="ARBA00022741"/>
    </source>
</evidence>
<evidence type="ECO:0000256" key="9">
    <source>
        <dbReference type="ARBA" id="ARBA00023235"/>
    </source>
</evidence>
<dbReference type="InterPro" id="IPR000565">
    <property type="entry name" value="Topo_IIA_B"/>
</dbReference>
<dbReference type="PROSITE" id="PS50880">
    <property type="entry name" value="TOPRIM"/>
    <property type="match status" value="1"/>
</dbReference>
<dbReference type="GO" id="GO:0003677">
    <property type="term" value="F:DNA binding"/>
    <property type="evidence" value="ECO:0007669"/>
    <property type="project" value="UniProtKB-KW"/>
</dbReference>
<dbReference type="InterPro" id="IPR013506">
    <property type="entry name" value="Topo_IIA_bsu_dom2"/>
</dbReference>
<dbReference type="SMART" id="SM00387">
    <property type="entry name" value="HATPase_c"/>
    <property type="match status" value="1"/>
</dbReference>
<comment type="subcellular location">
    <subcellularLocation>
        <location evidence="10">Cytoplasm</location>
    </subcellularLocation>
</comment>
<dbReference type="InterPro" id="IPR018522">
    <property type="entry name" value="TopoIIA_CS"/>
</dbReference>
<dbReference type="InterPro" id="IPR020568">
    <property type="entry name" value="Ribosomal_Su5_D2-typ_SF"/>
</dbReference>
<dbReference type="PRINTS" id="PR00418">
    <property type="entry name" value="TPI2FAMILY"/>
</dbReference>
<dbReference type="FunFam" id="3.30.565.10:FF:000002">
    <property type="entry name" value="DNA gyrase subunit B"/>
    <property type="match status" value="1"/>
</dbReference>
<comment type="miscellaneous">
    <text evidence="10">Few gyrases are as efficient as E.coli at forming negative supercoils. Not all organisms have 2 type II topoisomerases; in organisms with a single type II topoisomerase this enzyme also has to decatenate newly replicated chromosomes.</text>
</comment>
<dbReference type="SUPFAM" id="SSF55874">
    <property type="entry name" value="ATPase domain of HSP90 chaperone/DNA topoisomerase II/histidine kinase"/>
    <property type="match status" value="1"/>
</dbReference>
<protein>
    <recommendedName>
        <fullName evidence="10">DNA gyrase subunit B</fullName>
        <ecNumber evidence="10">5.6.2.2</ecNumber>
    </recommendedName>
</protein>
<evidence type="ECO:0000313" key="14">
    <source>
        <dbReference type="Proteomes" id="UP000262583"/>
    </source>
</evidence>
<dbReference type="Pfam" id="PF00204">
    <property type="entry name" value="DNA_gyraseB"/>
    <property type="match status" value="1"/>
</dbReference>
<feature type="site" description="Interaction with DNA" evidence="10">
    <location>
        <position position="475"/>
    </location>
</feature>
<dbReference type="Pfam" id="PF00986">
    <property type="entry name" value="DNA_gyraseB_C"/>
    <property type="match status" value="1"/>
</dbReference>
<evidence type="ECO:0000256" key="8">
    <source>
        <dbReference type="ARBA" id="ARBA00023125"/>
    </source>
</evidence>
<keyword evidence="10" id="KW-0963">Cytoplasm</keyword>
<proteinExistence type="inferred from homology"/>
<accession>A0A2Z4Y5A1</accession>
<evidence type="ECO:0000256" key="3">
    <source>
        <dbReference type="ARBA" id="ARBA00022723"/>
    </source>
</evidence>
<evidence type="ECO:0000256" key="11">
    <source>
        <dbReference type="SAM" id="MobiDB-lite"/>
    </source>
</evidence>
<keyword evidence="8" id="KW-0238">DNA-binding</keyword>
<dbReference type="InterPro" id="IPR014721">
    <property type="entry name" value="Ribsml_uS5_D2-typ_fold_subgr"/>
</dbReference>
<evidence type="ECO:0000256" key="7">
    <source>
        <dbReference type="ARBA" id="ARBA00023029"/>
    </source>
</evidence>
<dbReference type="CDD" id="cd16928">
    <property type="entry name" value="HATPase_GyrB-like"/>
    <property type="match status" value="1"/>
</dbReference>
<comment type="subunit">
    <text evidence="10">Heterotetramer, composed of two GyrA and two GyrB chains. In the heterotetramer, GyrA contains the active site tyrosine that forms a transient covalent intermediate with DNA, while GyrB binds cofactors and catalyzes ATP hydrolysis.</text>
</comment>
<dbReference type="CDD" id="cd03366">
    <property type="entry name" value="TOPRIM_TopoIIA_GyrB"/>
    <property type="match status" value="1"/>
</dbReference>
<keyword evidence="3 10" id="KW-0479">Metal-binding</keyword>
<name>A0A2Z4Y5A1_SUMC1</name>
<comment type="function">
    <text evidence="10">A type II topoisomerase that negatively supercoils closed circular double-stranded (ds) DNA in an ATP-dependent manner to modulate DNA topology and maintain chromosomes in an underwound state. Negative supercoiling favors strand separation, and DNA replication, transcription, recombination and repair, all of which involve strand separation. Also able to catalyze the interconversion of other topological isomers of dsDNA rings, including catenanes and knotted rings. Type II topoisomerases break and join 2 DNA strands simultaneously in an ATP-dependent manner.</text>
</comment>
<dbReference type="SUPFAM" id="SSF56719">
    <property type="entry name" value="Type II DNA topoisomerase"/>
    <property type="match status" value="2"/>
</dbReference>
<dbReference type="GO" id="GO:0006265">
    <property type="term" value="P:DNA topological change"/>
    <property type="evidence" value="ECO:0007669"/>
    <property type="project" value="UniProtKB-UniRule"/>
</dbReference>
<dbReference type="GO" id="GO:0046872">
    <property type="term" value="F:metal ion binding"/>
    <property type="evidence" value="ECO:0007669"/>
    <property type="project" value="UniProtKB-KW"/>
</dbReference>
<comment type="catalytic activity">
    <reaction evidence="1 10">
        <text>ATP-dependent breakage, passage and rejoining of double-stranded DNA.</text>
        <dbReference type="EC" id="5.6.2.2"/>
    </reaction>
</comment>
<comment type="cofactor">
    <cofactor evidence="10">
        <name>Mg(2+)</name>
        <dbReference type="ChEBI" id="CHEBI:18420"/>
    </cofactor>
    <cofactor evidence="10">
        <name>Mn(2+)</name>
        <dbReference type="ChEBI" id="CHEBI:29035"/>
    </cofactor>
    <cofactor evidence="10">
        <name>Ca(2+)</name>
        <dbReference type="ChEBI" id="CHEBI:29108"/>
    </cofactor>
    <text evidence="10">Binds two Mg(2+) per subunit. The magnesium ions form salt bridges with both the protein and the DNA. Can also accept other divalent metal cations, such as Mn(2+) or Ca(2+).</text>
</comment>
<dbReference type="NCBIfam" id="TIGR01059">
    <property type="entry name" value="gyrB"/>
    <property type="match status" value="1"/>
</dbReference>
<evidence type="ECO:0000256" key="1">
    <source>
        <dbReference type="ARBA" id="ARBA00000185"/>
    </source>
</evidence>
<dbReference type="SUPFAM" id="SSF54211">
    <property type="entry name" value="Ribosomal protein S5 domain 2-like"/>
    <property type="match status" value="1"/>
</dbReference>
<dbReference type="PROSITE" id="PS00177">
    <property type="entry name" value="TOPOISOMERASE_II"/>
    <property type="match status" value="1"/>
</dbReference>
<evidence type="ECO:0000256" key="10">
    <source>
        <dbReference type="HAMAP-Rule" id="MF_01898"/>
    </source>
</evidence>
<dbReference type="InterPro" id="IPR013760">
    <property type="entry name" value="Topo_IIA-like_dom_sf"/>
</dbReference>
<dbReference type="GO" id="GO:0005737">
    <property type="term" value="C:cytoplasm"/>
    <property type="evidence" value="ECO:0007669"/>
    <property type="project" value="UniProtKB-SubCell"/>
</dbReference>
<evidence type="ECO:0000256" key="6">
    <source>
        <dbReference type="ARBA" id="ARBA00022842"/>
    </source>
</evidence>
<dbReference type="PANTHER" id="PTHR45866:SF1">
    <property type="entry name" value="DNA GYRASE SUBUNIT B, MITOCHONDRIAL"/>
    <property type="match status" value="1"/>
</dbReference>
<dbReference type="GO" id="GO:0005694">
    <property type="term" value="C:chromosome"/>
    <property type="evidence" value="ECO:0007669"/>
    <property type="project" value="InterPro"/>
</dbReference>
<evidence type="ECO:0000256" key="5">
    <source>
        <dbReference type="ARBA" id="ARBA00022840"/>
    </source>
</evidence>
<evidence type="ECO:0000259" key="12">
    <source>
        <dbReference type="PROSITE" id="PS50880"/>
    </source>
</evidence>
<dbReference type="Gene3D" id="3.30.230.10">
    <property type="match status" value="1"/>
</dbReference>
<dbReference type="InterPro" id="IPR011557">
    <property type="entry name" value="GyrB"/>
</dbReference>
<dbReference type="KEGG" id="schv:BRCON_1553"/>
<dbReference type="Proteomes" id="UP000262583">
    <property type="component" value="Chromosome"/>
</dbReference>
<evidence type="ECO:0000313" key="13">
    <source>
        <dbReference type="EMBL" id="AXA36330.1"/>
    </source>
</evidence>
<dbReference type="GO" id="GO:0003918">
    <property type="term" value="F:DNA topoisomerase type II (double strand cut, ATP-hydrolyzing) activity"/>
    <property type="evidence" value="ECO:0007669"/>
    <property type="project" value="UniProtKB-UniRule"/>
</dbReference>
<dbReference type="EMBL" id="CP030759">
    <property type="protein sequence ID" value="AXA36330.1"/>
    <property type="molecule type" value="Genomic_DNA"/>
</dbReference>